<dbReference type="KEGG" id="cqu:CpipJ_CPIJ012107"/>
<dbReference type="SUPFAM" id="SSF82895">
    <property type="entry name" value="TSP-1 type 1 repeat"/>
    <property type="match status" value="4"/>
</dbReference>
<keyword evidence="3" id="KW-0677">Repeat</keyword>
<evidence type="ECO:0000256" key="3">
    <source>
        <dbReference type="ARBA" id="ARBA00022737"/>
    </source>
</evidence>
<keyword evidence="2" id="KW-0812">Transmembrane</keyword>
<evidence type="ECO:0000256" key="4">
    <source>
        <dbReference type="ARBA" id="ARBA00022989"/>
    </source>
</evidence>
<dbReference type="SMART" id="SM00209">
    <property type="entry name" value="TSP1"/>
    <property type="match status" value="4"/>
</dbReference>
<dbReference type="PANTHER" id="PTHR22906">
    <property type="entry name" value="PROPERDIN"/>
    <property type="match status" value="1"/>
</dbReference>
<gene>
    <name evidence="9" type="primary">6044911</name>
    <name evidence="8" type="ORF">CpipJ_CPIJ012107</name>
</gene>
<evidence type="ECO:0000256" key="7">
    <source>
        <dbReference type="ARBA" id="ARBA00023180"/>
    </source>
</evidence>
<organism>
    <name type="scientific">Culex quinquefasciatus</name>
    <name type="common">Southern house mosquito</name>
    <name type="synonym">Culex pungens</name>
    <dbReference type="NCBI Taxonomy" id="7176"/>
    <lineage>
        <taxon>Eukaryota</taxon>
        <taxon>Metazoa</taxon>
        <taxon>Ecdysozoa</taxon>
        <taxon>Arthropoda</taxon>
        <taxon>Hexapoda</taxon>
        <taxon>Insecta</taxon>
        <taxon>Pterygota</taxon>
        <taxon>Neoptera</taxon>
        <taxon>Endopterygota</taxon>
        <taxon>Diptera</taxon>
        <taxon>Nematocera</taxon>
        <taxon>Culicoidea</taxon>
        <taxon>Culicidae</taxon>
        <taxon>Culicinae</taxon>
        <taxon>Culicini</taxon>
        <taxon>Culex</taxon>
        <taxon>Culex</taxon>
    </lineage>
</organism>
<dbReference type="GO" id="GO:0016020">
    <property type="term" value="C:membrane"/>
    <property type="evidence" value="ECO:0007669"/>
    <property type="project" value="UniProtKB-SubCell"/>
</dbReference>
<dbReference type="InterPro" id="IPR052065">
    <property type="entry name" value="Compl_asym_regulator"/>
</dbReference>
<sequence length="391" mass="43353">MPKATSPKRRHRFHWVLPVGQGAIITGNWAGCEPHHVNGGWSQWSAWLECRCPGKPAQGRKRTRTCSDPIPLYGGAPCVGPNQQKTADCVTCPVNGGWSQWSAWLECRCPGKPAQGRKRTRTCSDPIPLYGGAPCVGPNQQKTADCVTCPELAGTENRLKVQRHMPIRRWSTWSTWSDCTAKCVQVRRRVCRTQSLEYYDKTLVKHHQQLVMDDGVGGGPGQDPDQSSFGCHGKDMQTIVCRGGDCEIDDTVRRWSTWSTWSDCTAKCVQVRRRVCRTQSLEYYDKTLVKHHQQLVMDDGVGGGPGQDPDQSSFGCHGKDMQTIVCRGGDCEIDDTAPHLQTKTRNKDVAATAELSRLNVNKKMCADKNRAKINAANGGIVMDESSIRLLC</sequence>
<evidence type="ECO:0000313" key="8">
    <source>
        <dbReference type="EMBL" id="EDS36951.1"/>
    </source>
</evidence>
<dbReference type="eggNOG" id="KOG1480">
    <property type="taxonomic scope" value="Eukaryota"/>
</dbReference>
<keyword evidence="4" id="KW-1133">Transmembrane helix</keyword>
<comment type="subcellular location">
    <subcellularLocation>
        <location evidence="1">Membrane</location>
        <topology evidence="1">Single-pass membrane protein</topology>
    </subcellularLocation>
</comment>
<reference evidence="8" key="1">
    <citation type="submission" date="2007-03" db="EMBL/GenBank/DDBJ databases">
        <title>Annotation of Culex pipiens quinquefasciatus.</title>
        <authorList>
            <consortium name="The Broad Institute Genome Sequencing Platform"/>
            <person name="Atkinson P.W."/>
            <person name="Hemingway J."/>
            <person name="Christensen B.M."/>
            <person name="Higgs S."/>
            <person name="Kodira C."/>
            <person name="Hannick L."/>
            <person name="Megy K."/>
            <person name="O'Leary S."/>
            <person name="Pearson M."/>
            <person name="Haas B.J."/>
            <person name="Mauceli E."/>
            <person name="Wortman J.R."/>
            <person name="Lee N.H."/>
            <person name="Guigo R."/>
            <person name="Stanke M."/>
            <person name="Alvarado L."/>
            <person name="Amedeo P."/>
            <person name="Antoine C.H."/>
            <person name="Arensburger P."/>
            <person name="Bidwell S.L."/>
            <person name="Crawford M."/>
            <person name="Camaro F."/>
            <person name="Devon K."/>
            <person name="Engels R."/>
            <person name="Hammond M."/>
            <person name="Howarth C."/>
            <person name="Koehrsen M."/>
            <person name="Lawson D."/>
            <person name="Montgomery P."/>
            <person name="Nene V."/>
            <person name="Nusbaum C."/>
            <person name="Puiu D."/>
            <person name="Romero-Severson J."/>
            <person name="Severson D.W."/>
            <person name="Shumway M."/>
            <person name="Sisk P."/>
            <person name="Stolte C."/>
            <person name="Zeng Q."/>
            <person name="Eisenstadt E."/>
            <person name="Fraser-Liggett C."/>
            <person name="Strausberg R."/>
            <person name="Galagan J."/>
            <person name="Birren B."/>
            <person name="Collins F.H."/>
        </authorList>
    </citation>
    <scope>NUCLEOTIDE SEQUENCE [LARGE SCALE GENOMIC DNA]</scope>
    <source>
        <strain evidence="8">JHB</strain>
    </source>
</reference>
<dbReference type="PANTHER" id="PTHR22906:SF21">
    <property type="entry name" value="SEMA DOMAIN-CONTAINING PROTEIN"/>
    <property type="match status" value="1"/>
</dbReference>
<dbReference type="HOGENOM" id="CLU_706483_0_0_1"/>
<accession>B0WY74</accession>
<keyword evidence="6" id="KW-1015">Disulfide bond</keyword>
<name>B0WY74_CULQU</name>
<dbReference type="EMBL" id="DS232183">
    <property type="protein sequence ID" value="EDS36951.1"/>
    <property type="molecule type" value="Genomic_DNA"/>
</dbReference>
<keyword evidence="7" id="KW-0325">Glycoprotein</keyword>
<dbReference type="AlphaFoldDB" id="B0WY74"/>
<evidence type="ECO:0000313" key="10">
    <source>
        <dbReference type="Proteomes" id="UP000002320"/>
    </source>
</evidence>
<dbReference type="Pfam" id="PF00090">
    <property type="entry name" value="TSP_1"/>
    <property type="match status" value="2"/>
</dbReference>
<dbReference type="InParanoid" id="B0WY74"/>
<keyword evidence="10" id="KW-1185">Reference proteome</keyword>
<dbReference type="Proteomes" id="UP000002320">
    <property type="component" value="Unassembled WGS sequence"/>
</dbReference>
<dbReference type="GO" id="GO:0007399">
    <property type="term" value="P:nervous system development"/>
    <property type="evidence" value="ECO:0007669"/>
    <property type="project" value="UniProtKB-ARBA"/>
</dbReference>
<keyword evidence="5" id="KW-0472">Membrane</keyword>
<protein>
    <submittedName>
        <fullName evidence="8 9">Uncharacterized protein</fullName>
    </submittedName>
</protein>
<dbReference type="Gene3D" id="2.20.100.10">
    <property type="entry name" value="Thrombospondin type-1 (TSP1) repeat"/>
    <property type="match status" value="2"/>
</dbReference>
<proteinExistence type="predicted"/>
<evidence type="ECO:0000256" key="5">
    <source>
        <dbReference type="ARBA" id="ARBA00023136"/>
    </source>
</evidence>
<dbReference type="EnsemblMetazoa" id="CPIJ012107-RA">
    <property type="protein sequence ID" value="CPIJ012107-PA"/>
    <property type="gene ID" value="CPIJ012107"/>
</dbReference>
<dbReference type="STRING" id="7176.B0WY74"/>
<dbReference type="VEuPathDB" id="VectorBase:CPIJ012107"/>
<dbReference type="InterPro" id="IPR036383">
    <property type="entry name" value="TSP1_rpt_sf"/>
</dbReference>
<dbReference type="PROSITE" id="PS50092">
    <property type="entry name" value="TSP1"/>
    <property type="match status" value="4"/>
</dbReference>
<reference evidence="9" key="2">
    <citation type="submission" date="2021-02" db="UniProtKB">
        <authorList>
            <consortium name="EnsemblMetazoa"/>
        </authorList>
    </citation>
    <scope>IDENTIFICATION</scope>
    <source>
        <strain evidence="9">JHB</strain>
    </source>
</reference>
<dbReference type="FunFam" id="2.20.100.10:FF:000021">
    <property type="entry name" value="semaphorin-5B isoform X1"/>
    <property type="match status" value="2"/>
</dbReference>
<evidence type="ECO:0000256" key="6">
    <source>
        <dbReference type="ARBA" id="ARBA00023157"/>
    </source>
</evidence>
<evidence type="ECO:0000256" key="1">
    <source>
        <dbReference type="ARBA" id="ARBA00004167"/>
    </source>
</evidence>
<evidence type="ECO:0000256" key="2">
    <source>
        <dbReference type="ARBA" id="ARBA00022692"/>
    </source>
</evidence>
<dbReference type="InterPro" id="IPR000884">
    <property type="entry name" value="TSP1_rpt"/>
</dbReference>
<evidence type="ECO:0000313" key="9">
    <source>
        <dbReference type="EnsemblMetazoa" id="CPIJ012107-PA"/>
    </source>
</evidence>